<dbReference type="GO" id="GO:0008173">
    <property type="term" value="F:RNA methyltransferase activity"/>
    <property type="evidence" value="ECO:0007669"/>
    <property type="project" value="InterPro"/>
</dbReference>
<keyword evidence="7 13" id="KW-0808">Transferase</keyword>
<dbReference type="InterPro" id="IPR007197">
    <property type="entry name" value="rSAM"/>
</dbReference>
<dbReference type="PIRSF" id="PIRSF006004">
    <property type="entry name" value="CHP00048"/>
    <property type="match status" value="1"/>
</dbReference>
<evidence type="ECO:0000313" key="13">
    <source>
        <dbReference type="EMBL" id="KKQ49705.1"/>
    </source>
</evidence>
<keyword evidence="5" id="KW-0698">rRNA processing</keyword>
<dbReference type="AlphaFoldDB" id="A0A0G0IFF2"/>
<keyword evidence="4" id="KW-0963">Cytoplasm</keyword>
<dbReference type="GO" id="GO:0030488">
    <property type="term" value="P:tRNA methylation"/>
    <property type="evidence" value="ECO:0007669"/>
    <property type="project" value="InterPro"/>
</dbReference>
<accession>A0A0G0IFF2</accession>
<dbReference type="Gene3D" id="3.20.20.70">
    <property type="entry name" value="Aldolase class I"/>
    <property type="match status" value="1"/>
</dbReference>
<evidence type="ECO:0000256" key="1">
    <source>
        <dbReference type="ARBA" id="ARBA00001966"/>
    </source>
</evidence>
<evidence type="ECO:0000313" key="14">
    <source>
        <dbReference type="Proteomes" id="UP000034231"/>
    </source>
</evidence>
<dbReference type="InterPro" id="IPR004383">
    <property type="entry name" value="rRNA_lsu_MTrfase_RlmN/Cfr"/>
</dbReference>
<evidence type="ECO:0000256" key="8">
    <source>
        <dbReference type="ARBA" id="ARBA00022691"/>
    </source>
</evidence>
<dbReference type="SFLD" id="SFLDF00275">
    <property type="entry name" value="adenosine_C2_methyltransferase"/>
    <property type="match status" value="1"/>
</dbReference>
<dbReference type="SUPFAM" id="SSF102114">
    <property type="entry name" value="Radical SAM enzymes"/>
    <property type="match status" value="1"/>
</dbReference>
<dbReference type="Proteomes" id="UP000034231">
    <property type="component" value="Unassembled WGS sequence"/>
</dbReference>
<evidence type="ECO:0000256" key="5">
    <source>
        <dbReference type="ARBA" id="ARBA00022552"/>
    </source>
</evidence>
<dbReference type="InterPro" id="IPR058240">
    <property type="entry name" value="rSAM_sf"/>
</dbReference>
<evidence type="ECO:0000256" key="10">
    <source>
        <dbReference type="ARBA" id="ARBA00023004"/>
    </source>
</evidence>
<dbReference type="InterPro" id="IPR040072">
    <property type="entry name" value="Methyltransferase_A"/>
</dbReference>
<dbReference type="GO" id="GO:0051539">
    <property type="term" value="F:4 iron, 4 sulfur cluster binding"/>
    <property type="evidence" value="ECO:0007669"/>
    <property type="project" value="UniProtKB-KW"/>
</dbReference>
<dbReference type="PATRIC" id="fig|1618488.3.peg.687"/>
<proteinExistence type="predicted"/>
<dbReference type="FunFam" id="3.20.20.70:FF:000014">
    <property type="entry name" value="Probable dual-specificity RNA methyltransferase RlmN"/>
    <property type="match status" value="1"/>
</dbReference>
<dbReference type="InterPro" id="IPR027492">
    <property type="entry name" value="RNA_MTrfase_RlmN"/>
</dbReference>
<dbReference type="PANTHER" id="PTHR30544:SF5">
    <property type="entry name" value="RADICAL SAM CORE DOMAIN-CONTAINING PROTEIN"/>
    <property type="match status" value="1"/>
</dbReference>
<evidence type="ECO:0000256" key="7">
    <source>
        <dbReference type="ARBA" id="ARBA00022679"/>
    </source>
</evidence>
<evidence type="ECO:0000256" key="3">
    <source>
        <dbReference type="ARBA" id="ARBA00022485"/>
    </source>
</evidence>
<evidence type="ECO:0000256" key="2">
    <source>
        <dbReference type="ARBA" id="ARBA00004496"/>
    </source>
</evidence>
<evidence type="ECO:0000256" key="4">
    <source>
        <dbReference type="ARBA" id="ARBA00022490"/>
    </source>
</evidence>
<dbReference type="GO" id="GO:0070475">
    <property type="term" value="P:rRNA base methylation"/>
    <property type="evidence" value="ECO:0007669"/>
    <property type="project" value="InterPro"/>
</dbReference>
<sequence>MDIIAVDNYLNSLNLPSFRHRQIKKNYYSGRFQSFLEMTDLPKDLRTFLQDKFPLLSVSEINLQTGTGTQKAALQLSDGLAIESVIMEYDQWITACVSSQVGCPLNCKFCATGKMGFKRNLTAAEIVDQIIYWNSKISPKYVGRIVFMGMGEPFLNWDNLLAALKIIKEDLNIGSRKISISTAGIVPRIYDFASLDTEINLAISLHAPNQLSRQDLMPIAKLYPLDELIKSLNYYTSHTRRQIFLEYALIKDVNDSSSHLSELIALLKSNDLFYLNLIPLNPVKGGSLPSSKMKVFTQALTKAHVNFSLRQTFGQSINSACGQLITGI</sequence>
<dbReference type="Pfam" id="PF04055">
    <property type="entry name" value="Radical_SAM"/>
    <property type="match status" value="1"/>
</dbReference>
<dbReference type="PANTHER" id="PTHR30544">
    <property type="entry name" value="23S RRNA METHYLTRANSFERASE"/>
    <property type="match status" value="1"/>
</dbReference>
<dbReference type="CDD" id="cd01335">
    <property type="entry name" value="Radical_SAM"/>
    <property type="match status" value="1"/>
</dbReference>
<dbReference type="GO" id="GO:0005737">
    <property type="term" value="C:cytoplasm"/>
    <property type="evidence" value="ECO:0007669"/>
    <property type="project" value="UniProtKB-SubCell"/>
</dbReference>
<comment type="caution">
    <text evidence="13">The sequence shown here is derived from an EMBL/GenBank/DDBJ whole genome shotgun (WGS) entry which is preliminary data.</text>
</comment>
<organism evidence="13 14">
    <name type="scientific">Candidatus Shapirobacteria bacterium GW2011_GWE1_38_10</name>
    <dbReference type="NCBI Taxonomy" id="1618488"/>
    <lineage>
        <taxon>Bacteria</taxon>
        <taxon>Candidatus Shapironibacteriota</taxon>
    </lineage>
</organism>
<reference evidence="13 14" key="1">
    <citation type="journal article" date="2015" name="Nature">
        <title>rRNA introns, odd ribosomes, and small enigmatic genomes across a large radiation of phyla.</title>
        <authorList>
            <person name="Brown C.T."/>
            <person name="Hug L.A."/>
            <person name="Thomas B.C."/>
            <person name="Sharon I."/>
            <person name="Castelle C.J."/>
            <person name="Singh A."/>
            <person name="Wilkins M.J."/>
            <person name="Williams K.H."/>
            <person name="Banfield J.F."/>
        </authorList>
    </citation>
    <scope>NUCLEOTIDE SEQUENCE [LARGE SCALE GENOMIC DNA]</scope>
</reference>
<dbReference type="NCBIfam" id="TIGR00048">
    <property type="entry name" value="rRNA_mod_RlmN"/>
    <property type="match status" value="1"/>
</dbReference>
<name>A0A0G0IFF2_9BACT</name>
<evidence type="ECO:0000256" key="6">
    <source>
        <dbReference type="ARBA" id="ARBA00022603"/>
    </source>
</evidence>
<dbReference type="Gene3D" id="1.10.150.530">
    <property type="match status" value="1"/>
</dbReference>
<keyword evidence="11" id="KW-0411">Iron-sulfur</keyword>
<feature type="domain" description="Radical SAM core" evidence="12">
    <location>
        <begin position="89"/>
        <end position="310"/>
    </location>
</feature>
<keyword evidence="8" id="KW-0949">S-adenosyl-L-methionine</keyword>
<evidence type="ECO:0000256" key="11">
    <source>
        <dbReference type="ARBA" id="ARBA00023014"/>
    </source>
</evidence>
<dbReference type="InterPro" id="IPR013785">
    <property type="entry name" value="Aldolase_TIM"/>
</dbReference>
<gene>
    <name evidence="13" type="ORF">US68_C0011G0012</name>
</gene>
<comment type="subcellular location">
    <subcellularLocation>
        <location evidence="2">Cytoplasm</location>
    </subcellularLocation>
</comment>
<keyword evidence="3" id="KW-0004">4Fe-4S</keyword>
<dbReference type="SFLD" id="SFLDS00029">
    <property type="entry name" value="Radical_SAM"/>
    <property type="match status" value="1"/>
</dbReference>
<keyword evidence="6 13" id="KW-0489">Methyltransferase</keyword>
<dbReference type="EMBL" id="LBTX01000011">
    <property type="protein sequence ID" value="KKQ49705.1"/>
    <property type="molecule type" value="Genomic_DNA"/>
</dbReference>
<comment type="cofactor">
    <cofactor evidence="1">
        <name>[4Fe-4S] cluster</name>
        <dbReference type="ChEBI" id="CHEBI:49883"/>
    </cofactor>
</comment>
<keyword evidence="10" id="KW-0408">Iron</keyword>
<evidence type="ECO:0000259" key="12">
    <source>
        <dbReference type="PROSITE" id="PS51918"/>
    </source>
</evidence>
<dbReference type="SFLD" id="SFLDG01062">
    <property type="entry name" value="methyltransferase_(Class_A)"/>
    <property type="match status" value="1"/>
</dbReference>
<keyword evidence="9" id="KW-0479">Metal-binding</keyword>
<dbReference type="GO" id="GO:0046872">
    <property type="term" value="F:metal ion binding"/>
    <property type="evidence" value="ECO:0007669"/>
    <property type="project" value="UniProtKB-KW"/>
</dbReference>
<dbReference type="PROSITE" id="PS51918">
    <property type="entry name" value="RADICAL_SAM"/>
    <property type="match status" value="1"/>
</dbReference>
<evidence type="ECO:0000256" key="9">
    <source>
        <dbReference type="ARBA" id="ARBA00022723"/>
    </source>
</evidence>
<protein>
    <submittedName>
        <fullName evidence="13">Putative dual-specificity RNA methyltransferase RlmN</fullName>
    </submittedName>
</protein>